<dbReference type="GO" id="GO:0004601">
    <property type="term" value="F:peroxidase activity"/>
    <property type="evidence" value="ECO:0007669"/>
    <property type="project" value="UniProtKB-KW"/>
</dbReference>
<name>A0A1M6HAJ4_9FIRM</name>
<evidence type="ECO:0000313" key="4">
    <source>
        <dbReference type="EMBL" id="SHJ19250.1"/>
    </source>
</evidence>
<protein>
    <submittedName>
        <fullName evidence="4">Glutathione peroxidase</fullName>
    </submittedName>
</protein>
<dbReference type="Proteomes" id="UP000183954">
    <property type="component" value="Unassembled WGS sequence"/>
</dbReference>
<dbReference type="Pfam" id="PF00255">
    <property type="entry name" value="GSHPx"/>
    <property type="match status" value="1"/>
</dbReference>
<evidence type="ECO:0000256" key="2">
    <source>
        <dbReference type="ARBA" id="ARBA00022559"/>
    </source>
</evidence>
<dbReference type="Gene3D" id="3.40.30.10">
    <property type="entry name" value="Glutaredoxin"/>
    <property type="match status" value="1"/>
</dbReference>
<keyword evidence="3" id="KW-0560">Oxidoreductase</keyword>
<dbReference type="AlphaFoldDB" id="A0A1M6HAJ4"/>
<comment type="similarity">
    <text evidence="1">Belongs to the glutathione peroxidase family.</text>
</comment>
<dbReference type="GO" id="GO:0006979">
    <property type="term" value="P:response to oxidative stress"/>
    <property type="evidence" value="ECO:0007669"/>
    <property type="project" value="InterPro"/>
</dbReference>
<sequence length="46" mass="5170">MPEYKGKVLLFVNTASKCDFTPQYKAWRLLKPDLAGSLNVAEVTPE</sequence>
<keyword evidence="5" id="KW-1185">Reference proteome</keyword>
<dbReference type="PROSITE" id="PS51355">
    <property type="entry name" value="GLUTATHIONE_PEROXID_3"/>
    <property type="match status" value="1"/>
</dbReference>
<keyword evidence="2 4" id="KW-0575">Peroxidase</keyword>
<reference evidence="5" key="1">
    <citation type="submission" date="2016-11" db="EMBL/GenBank/DDBJ databases">
        <authorList>
            <person name="Varghese N."/>
            <person name="Submissions S."/>
        </authorList>
    </citation>
    <scope>NUCLEOTIDE SEQUENCE [LARGE SCALE GENOMIC DNA]</scope>
    <source>
        <strain evidence="5">DSM 15449</strain>
    </source>
</reference>
<dbReference type="EMBL" id="FQXJ01000044">
    <property type="protein sequence ID" value="SHJ19250.1"/>
    <property type="molecule type" value="Genomic_DNA"/>
</dbReference>
<dbReference type="SUPFAM" id="SSF52833">
    <property type="entry name" value="Thioredoxin-like"/>
    <property type="match status" value="1"/>
</dbReference>
<evidence type="ECO:0000256" key="1">
    <source>
        <dbReference type="ARBA" id="ARBA00006926"/>
    </source>
</evidence>
<dbReference type="InterPro" id="IPR036249">
    <property type="entry name" value="Thioredoxin-like_sf"/>
</dbReference>
<accession>A0A1M6HAJ4</accession>
<dbReference type="InterPro" id="IPR000889">
    <property type="entry name" value="Glutathione_peroxidase"/>
</dbReference>
<organism evidence="4 5">
    <name type="scientific">Desulfosporosinus lacus DSM 15449</name>
    <dbReference type="NCBI Taxonomy" id="1121420"/>
    <lineage>
        <taxon>Bacteria</taxon>
        <taxon>Bacillati</taxon>
        <taxon>Bacillota</taxon>
        <taxon>Clostridia</taxon>
        <taxon>Eubacteriales</taxon>
        <taxon>Desulfitobacteriaceae</taxon>
        <taxon>Desulfosporosinus</taxon>
    </lineage>
</organism>
<proteinExistence type="inferred from homology"/>
<gene>
    <name evidence="4" type="ORF">SAMN02746098_05321</name>
</gene>
<evidence type="ECO:0000313" key="5">
    <source>
        <dbReference type="Proteomes" id="UP000183954"/>
    </source>
</evidence>
<evidence type="ECO:0000256" key="3">
    <source>
        <dbReference type="ARBA" id="ARBA00023002"/>
    </source>
</evidence>